<name>B8J7C4_ANAD2</name>
<keyword evidence="5" id="KW-1185">Reference proteome</keyword>
<dbReference type="PROSITE" id="PS51257">
    <property type="entry name" value="PROKAR_LIPOPROTEIN"/>
    <property type="match status" value="1"/>
</dbReference>
<comment type="similarity">
    <text evidence="1">Belongs to the intimin/invasin family.</text>
</comment>
<dbReference type="PROSITE" id="PS51318">
    <property type="entry name" value="TAT"/>
    <property type="match status" value="1"/>
</dbReference>
<evidence type="ECO:0000313" key="5">
    <source>
        <dbReference type="Proteomes" id="UP000007089"/>
    </source>
</evidence>
<feature type="chain" id="PRO_5002872569" evidence="2">
    <location>
        <begin position="23"/>
        <end position="948"/>
    </location>
</feature>
<feature type="signal peptide" evidence="2">
    <location>
        <begin position="1"/>
        <end position="22"/>
    </location>
</feature>
<gene>
    <name evidence="4" type="ordered locus">A2cp1_3780</name>
</gene>
<dbReference type="Gene3D" id="2.60.40.10">
    <property type="entry name" value="Immunoglobulins"/>
    <property type="match status" value="1"/>
</dbReference>
<evidence type="ECO:0000256" key="2">
    <source>
        <dbReference type="SAM" id="SignalP"/>
    </source>
</evidence>
<dbReference type="RefSeq" id="WP_015934859.1">
    <property type="nucleotide sequence ID" value="NC_011891.1"/>
</dbReference>
<organism evidence="4 5">
    <name type="scientific">Anaeromyxobacter dehalogenans (strain ATCC BAA-258 / DSM 21875 / 2CP-1)</name>
    <dbReference type="NCBI Taxonomy" id="455488"/>
    <lineage>
        <taxon>Bacteria</taxon>
        <taxon>Pseudomonadati</taxon>
        <taxon>Myxococcota</taxon>
        <taxon>Myxococcia</taxon>
        <taxon>Myxococcales</taxon>
        <taxon>Cystobacterineae</taxon>
        <taxon>Anaeromyxobacteraceae</taxon>
        <taxon>Anaeromyxobacter</taxon>
    </lineage>
</organism>
<protein>
    <submittedName>
        <fullName evidence="4">LigA</fullName>
    </submittedName>
</protein>
<evidence type="ECO:0000256" key="1">
    <source>
        <dbReference type="ARBA" id="ARBA00010116"/>
    </source>
</evidence>
<accession>B8J7C4</accession>
<dbReference type="InterPro" id="IPR008964">
    <property type="entry name" value="Invasin/intimin_cell_adhesion"/>
</dbReference>
<keyword evidence="2" id="KW-0732">Signal</keyword>
<dbReference type="KEGG" id="acp:A2cp1_3780"/>
<sequence length="948" mass="93476">MKPTRRPMLALLLAAAACSGGGGDDTPVALPVTVSATPALVKADGAATVTVHVRAGKGPVAVVASRGTFLGTGTSTATLAAAEGDLTLVTCDQRLDPACWGPVSVTASDASLAYGLAQVTFVGAEVCDNGVPDAGNPAADCAAAECAGATCRTGTGAVGTCAGGACTCTPDAGQAGGETACDDARDNDCDGGVDCADTGCAGRRCLAAGGAVGACAQGACVCTPASASEVACGDGRDDDCDGRVDCEDADCGGATCATADGRAGACAGGACAPVACDATETAEVSCANRLDDDCDGLVDCAEAACDGQACDAAAGARWACRNRRCTDLASGVALGLAPARTRIPADGRATTAVTVTLARDGVPAAGEQVVLSTTLGAFRAEAGPAATVTVITDGAGVAAATFVSAAQGGTALLTARLAAAPVETTASVRMPALAQISAQPAPAYPVMGVRDSGWNEANAVTFTLTGDDGLAYPDGLEVYLEHPRLGGSDLHGAMPCAVPGPACSAVHTAIMSGGAPPDTLGQARVTLQSGTVAGTLTVTATATAGGQTRSALLQPGVAVVGARASAGAFTLVCSPHNVEALAATDCGASLVDAAFTCVAVLQDRYQNVLGRETAVTFLSEASRAAVARTTPAYQPGMDPSAQRDLGLASGLFATLGGYLPEDVAPRPDEPSVTYADACGTRTHNPRDGLVAVIAVADGEEAFTDLDGDGRHGAGEPFVDLPEPFVDADDDGQHDPGEAFVDVDGSGDWTAANGRWDALTKIWTQTVVLFTGAPLPAVPAPGGAGLLGTRWAALPAAGEGACTPTAPAAPFTLTAGDPPSRATYAVYAADVNLNLLPAATSYAVAVRAPSKISAAYRGLDAYPDGRGLEFTYQPCNAASACGTRCPVGSVGPCRMVARLGGFTCGVGASVTLTAGSEADPYAPSEVDWIVDAPIPLPLELPITGTSAAP</sequence>
<reference evidence="4" key="1">
    <citation type="submission" date="2009-01" db="EMBL/GenBank/DDBJ databases">
        <title>Complete sequence of Anaeromyxobacter dehalogenans 2CP-1.</title>
        <authorList>
            <consortium name="US DOE Joint Genome Institute"/>
            <person name="Lucas S."/>
            <person name="Copeland A."/>
            <person name="Lapidus A."/>
            <person name="Glavina del Rio T."/>
            <person name="Dalin E."/>
            <person name="Tice H."/>
            <person name="Bruce D."/>
            <person name="Goodwin L."/>
            <person name="Pitluck S."/>
            <person name="Saunders E."/>
            <person name="Brettin T."/>
            <person name="Detter J.C."/>
            <person name="Han C."/>
            <person name="Larimer F."/>
            <person name="Land M."/>
            <person name="Hauser L."/>
            <person name="Kyrpides N."/>
            <person name="Ovchinnikova G."/>
            <person name="Beliaev A.S."/>
            <person name="Richardson P."/>
        </authorList>
    </citation>
    <scope>NUCLEOTIDE SEQUENCE</scope>
    <source>
        <strain evidence="4">2CP-1</strain>
    </source>
</reference>
<dbReference type="InterPro" id="IPR003344">
    <property type="entry name" value="Big_1_dom"/>
</dbReference>
<dbReference type="SUPFAM" id="SSF49373">
    <property type="entry name" value="Invasin/intimin cell-adhesion fragments"/>
    <property type="match status" value="1"/>
</dbReference>
<dbReference type="HOGENOM" id="CLU_310302_0_0_7"/>
<dbReference type="Proteomes" id="UP000007089">
    <property type="component" value="Chromosome"/>
</dbReference>
<feature type="domain" description="Big-1" evidence="3">
    <location>
        <begin position="333"/>
        <end position="431"/>
    </location>
</feature>
<proteinExistence type="inferred from homology"/>
<dbReference type="InterPro" id="IPR006311">
    <property type="entry name" value="TAT_signal"/>
</dbReference>
<evidence type="ECO:0000259" key="3">
    <source>
        <dbReference type="PROSITE" id="PS51127"/>
    </source>
</evidence>
<dbReference type="InterPro" id="IPR013783">
    <property type="entry name" value="Ig-like_fold"/>
</dbReference>
<evidence type="ECO:0000313" key="4">
    <source>
        <dbReference type="EMBL" id="ACL67104.1"/>
    </source>
</evidence>
<dbReference type="PROSITE" id="PS51127">
    <property type="entry name" value="BIG1"/>
    <property type="match status" value="1"/>
</dbReference>
<dbReference type="EMBL" id="CP001359">
    <property type="protein sequence ID" value="ACL67104.1"/>
    <property type="molecule type" value="Genomic_DNA"/>
</dbReference>
<dbReference type="AlphaFoldDB" id="B8J7C4"/>